<dbReference type="AlphaFoldDB" id="A0A0H5DIS9"/>
<dbReference type="STRING" id="481446.NIT7645_00466"/>
<dbReference type="SUPFAM" id="SSF63380">
    <property type="entry name" value="Riboflavin synthase domain-like"/>
    <property type="match status" value="1"/>
</dbReference>
<dbReference type="EMBL" id="CVRL01000035">
    <property type="protein sequence ID" value="CRL11850.1"/>
    <property type="molecule type" value="Genomic_DNA"/>
</dbReference>
<reference evidence="3" key="1">
    <citation type="submission" date="2015-05" db="EMBL/GenBank/DDBJ databases">
        <authorList>
            <person name="Rodrigo-Torres Lidia"/>
            <person name="Arahal R.David."/>
        </authorList>
    </citation>
    <scope>NUCLEOTIDE SEQUENCE [LARGE SCALE GENOMIC DNA]</scope>
    <source>
        <strain evidence="3">CECT 7321</strain>
    </source>
</reference>
<dbReference type="InterPro" id="IPR039261">
    <property type="entry name" value="FNR_nucleotide-bd"/>
</dbReference>
<dbReference type="InterPro" id="IPR017927">
    <property type="entry name" value="FAD-bd_FR_type"/>
</dbReference>
<dbReference type="PANTHER" id="PTHR42815">
    <property type="entry name" value="FAD-BINDING, PUTATIVE (AFU_ORTHOLOGUE AFUA_6G07600)-RELATED"/>
    <property type="match status" value="1"/>
</dbReference>
<gene>
    <name evidence="2" type="primary">hmp_1</name>
    <name evidence="2" type="ORF">NIT7321_02720</name>
</gene>
<proteinExistence type="predicted"/>
<dbReference type="Gene3D" id="3.40.50.80">
    <property type="entry name" value="Nucleotide-binding domain of ferredoxin-NADP reductase (FNR) module"/>
    <property type="match status" value="1"/>
</dbReference>
<dbReference type="Pfam" id="PF00970">
    <property type="entry name" value="FAD_binding_6"/>
    <property type="match status" value="1"/>
</dbReference>
<dbReference type="Proteomes" id="UP000043764">
    <property type="component" value="Unassembled WGS sequence"/>
</dbReference>
<dbReference type="Gene3D" id="2.30.110.10">
    <property type="entry name" value="Electron Transport, Fmn-binding Protein, Chain A"/>
    <property type="match status" value="1"/>
</dbReference>
<dbReference type="PROSITE" id="PS51384">
    <property type="entry name" value="FAD_FR"/>
    <property type="match status" value="1"/>
</dbReference>
<evidence type="ECO:0000313" key="3">
    <source>
        <dbReference type="Proteomes" id="UP000043764"/>
    </source>
</evidence>
<dbReference type="Gene3D" id="2.40.30.10">
    <property type="entry name" value="Translation factors"/>
    <property type="match status" value="1"/>
</dbReference>
<evidence type="ECO:0000259" key="1">
    <source>
        <dbReference type="PROSITE" id="PS51384"/>
    </source>
</evidence>
<name>A0A0H5DIS9_9RHOB</name>
<dbReference type="EC" id="1.14.12.17" evidence="2"/>
<dbReference type="InterPro" id="IPR008333">
    <property type="entry name" value="Cbr1-like_FAD-bd_dom"/>
</dbReference>
<dbReference type="PRINTS" id="PR00409">
    <property type="entry name" value="PHDIOXRDTASE"/>
</dbReference>
<protein>
    <submittedName>
        <fullName evidence="2">Nitric oxide dioxygenase</fullName>
        <ecNumber evidence="2">1.14.12.17</ecNumber>
    </submittedName>
</protein>
<evidence type="ECO:0000313" key="2">
    <source>
        <dbReference type="EMBL" id="CRL11850.1"/>
    </source>
</evidence>
<organism evidence="2 3">
    <name type="scientific">Phaeobacter italicus</name>
    <dbReference type="NCBI Taxonomy" id="481446"/>
    <lineage>
        <taxon>Bacteria</taxon>
        <taxon>Pseudomonadati</taxon>
        <taxon>Pseudomonadota</taxon>
        <taxon>Alphaproteobacteria</taxon>
        <taxon>Rhodobacterales</taxon>
        <taxon>Roseobacteraceae</taxon>
        <taxon>Phaeobacter</taxon>
    </lineage>
</organism>
<keyword evidence="2" id="KW-0560">Oxidoreductase</keyword>
<dbReference type="PANTHER" id="PTHR42815:SF2">
    <property type="entry name" value="FAD-BINDING, PUTATIVE (AFU_ORTHOLOGUE AFUA_6G07600)-RELATED"/>
    <property type="match status" value="1"/>
</dbReference>
<dbReference type="RefSeq" id="WP_050673757.1">
    <property type="nucleotide sequence ID" value="NZ_CVRL01000035.1"/>
</dbReference>
<keyword evidence="2" id="KW-0223">Dioxygenase</keyword>
<dbReference type="InterPro" id="IPR012349">
    <property type="entry name" value="Split_barrel_FMN-bd"/>
</dbReference>
<dbReference type="CDD" id="cd06184">
    <property type="entry name" value="flavohem_like_fad_nad_binding"/>
    <property type="match status" value="1"/>
</dbReference>
<sequence length="559" mass="60542">MDKALNVTQPPNPFHAGELEAQARAGAGDVAAWAGGFIRDHMPAQHRDFYTSLPFLVMAGADAAGQTWVTLVDGAEGFITSPNAESLSLDTHIAPADPLAAAFEAGTDIGVVGIELHSRRRNRFSGHIRKTTAGYGIDIRQTFGNCPQYIHERSWRRVAAAPKPARHSASLRSAQIRQISRADTLFIGSGHQKGADVPSRGYDASHRGGAPGFVHVASPTRLAIPDYSGNNFFNTIGNILTDERVGLVFVDFETGSLLHVSGRAHVNWRPENSHDPAAWRMIEVDIDAVVERPNALSLRWSGGITSTRALQVLRREEETPEITSFYLGAKDGKPLPPFKAGQHLPVEVDIKGQYIPASRSYSLSGASDASGHYRLSIKRESQGQVSRLLHDTLKAGDTLRVGKPSGDFTRPVSERPLFLVSAGVGLTPMVSMLHETLAQQPDRPVCYIHGTRNRRHHALRNEVAALIASALNARQLRYFSDPDPSDRLGHDYDHHGRITAAELLTLDGATEADFMLCGPAAMIGSLRQQLEASGIAPGRIHFETFGPTQPAATKAPPAV</sequence>
<dbReference type="SUPFAM" id="SSF52343">
    <property type="entry name" value="Ferredoxin reductase-like, C-terminal NADP-linked domain"/>
    <property type="match status" value="1"/>
</dbReference>
<dbReference type="Pfam" id="PF00175">
    <property type="entry name" value="NAD_binding_1"/>
    <property type="match status" value="1"/>
</dbReference>
<dbReference type="InterPro" id="IPR017938">
    <property type="entry name" value="Riboflavin_synthase-like_b-brl"/>
</dbReference>
<dbReference type="InterPro" id="IPR001433">
    <property type="entry name" value="OxRdtase_FAD/NAD-bd"/>
</dbReference>
<feature type="domain" description="FAD-binding FR-type" evidence="1">
    <location>
        <begin position="305"/>
        <end position="411"/>
    </location>
</feature>
<dbReference type="SUPFAM" id="SSF50475">
    <property type="entry name" value="FMN-binding split barrel"/>
    <property type="match status" value="1"/>
</dbReference>
<keyword evidence="3" id="KW-1185">Reference proteome</keyword>
<accession>A0A0H5DIS9</accession>
<dbReference type="GO" id="GO:0008941">
    <property type="term" value="F:nitric oxide dioxygenase NAD(P)H activity"/>
    <property type="evidence" value="ECO:0007669"/>
    <property type="project" value="UniProtKB-EC"/>
</dbReference>